<sequence length="71" mass="7801">MTSSSDEDSCAGDTELPPPPELGSPPARRPAAPHPRAHPHPLPQLHHPREKKHAPREKTEIDLSEITHLPT</sequence>
<dbReference type="EMBL" id="CAKXAJ010014659">
    <property type="protein sequence ID" value="CAH2216249.1"/>
    <property type="molecule type" value="Genomic_DNA"/>
</dbReference>
<dbReference type="AlphaFoldDB" id="A0A8S4QTQ9"/>
<evidence type="ECO:0000313" key="2">
    <source>
        <dbReference type="EMBL" id="CAH2216249.1"/>
    </source>
</evidence>
<dbReference type="Proteomes" id="UP000838756">
    <property type="component" value="Unassembled WGS sequence"/>
</dbReference>
<evidence type="ECO:0000313" key="3">
    <source>
        <dbReference type="Proteomes" id="UP000838756"/>
    </source>
</evidence>
<reference evidence="2" key="1">
    <citation type="submission" date="2022-03" db="EMBL/GenBank/DDBJ databases">
        <authorList>
            <person name="Lindestad O."/>
        </authorList>
    </citation>
    <scope>NUCLEOTIDE SEQUENCE</scope>
</reference>
<keyword evidence="3" id="KW-1185">Reference proteome</keyword>
<feature type="non-terminal residue" evidence="2">
    <location>
        <position position="1"/>
    </location>
</feature>
<feature type="compositionally biased region" description="Acidic residues" evidence="1">
    <location>
        <begin position="1"/>
        <end position="10"/>
    </location>
</feature>
<comment type="caution">
    <text evidence="2">The sequence shown here is derived from an EMBL/GenBank/DDBJ whole genome shotgun (WGS) entry which is preliminary data.</text>
</comment>
<organism evidence="2 3">
    <name type="scientific">Pararge aegeria aegeria</name>
    <dbReference type="NCBI Taxonomy" id="348720"/>
    <lineage>
        <taxon>Eukaryota</taxon>
        <taxon>Metazoa</taxon>
        <taxon>Ecdysozoa</taxon>
        <taxon>Arthropoda</taxon>
        <taxon>Hexapoda</taxon>
        <taxon>Insecta</taxon>
        <taxon>Pterygota</taxon>
        <taxon>Neoptera</taxon>
        <taxon>Endopterygota</taxon>
        <taxon>Lepidoptera</taxon>
        <taxon>Glossata</taxon>
        <taxon>Ditrysia</taxon>
        <taxon>Papilionoidea</taxon>
        <taxon>Nymphalidae</taxon>
        <taxon>Satyrinae</taxon>
        <taxon>Satyrini</taxon>
        <taxon>Parargina</taxon>
        <taxon>Pararge</taxon>
    </lineage>
</organism>
<evidence type="ECO:0000256" key="1">
    <source>
        <dbReference type="SAM" id="MobiDB-lite"/>
    </source>
</evidence>
<gene>
    <name evidence="2" type="primary">jg518</name>
    <name evidence="2" type="ORF">PAEG_LOCUS4306</name>
</gene>
<feature type="compositionally biased region" description="Basic residues" evidence="1">
    <location>
        <begin position="46"/>
        <end position="55"/>
    </location>
</feature>
<feature type="region of interest" description="Disordered" evidence="1">
    <location>
        <begin position="1"/>
        <end position="71"/>
    </location>
</feature>
<protein>
    <submittedName>
        <fullName evidence="2">Jg518 protein</fullName>
    </submittedName>
</protein>
<name>A0A8S4QTQ9_9NEOP</name>
<proteinExistence type="predicted"/>
<accession>A0A8S4QTQ9</accession>